<evidence type="ECO:0000313" key="6">
    <source>
        <dbReference type="EMBL" id="KAK7907181.1"/>
    </source>
</evidence>
<feature type="repeat" description="ANK" evidence="4">
    <location>
        <begin position="283"/>
        <end position="315"/>
    </location>
</feature>
<feature type="repeat" description="ANK" evidence="4">
    <location>
        <begin position="138"/>
        <end position="170"/>
    </location>
</feature>
<keyword evidence="2" id="KW-0677">Repeat</keyword>
<dbReference type="InterPro" id="IPR036770">
    <property type="entry name" value="Ankyrin_rpt-contain_sf"/>
</dbReference>
<evidence type="ECO:0000256" key="3">
    <source>
        <dbReference type="ARBA" id="ARBA00023043"/>
    </source>
</evidence>
<dbReference type="InterPro" id="IPR001496">
    <property type="entry name" value="SOCS_box"/>
</dbReference>
<dbReference type="SMART" id="SM00248">
    <property type="entry name" value="ANK"/>
    <property type="match status" value="7"/>
</dbReference>
<dbReference type="SMART" id="SM00969">
    <property type="entry name" value="SOCS_box"/>
    <property type="match status" value="1"/>
</dbReference>
<evidence type="ECO:0000256" key="4">
    <source>
        <dbReference type="PROSITE-ProRule" id="PRU00023"/>
    </source>
</evidence>
<comment type="pathway">
    <text evidence="1">Protein modification; protein ubiquitination.</text>
</comment>
<sequence>MELKLWDGIFYDLMDDCERQKVVSWIWRILTAEGPVPVPGAMAELRQQLQRLFLVALQADDTQQVKQILSTGRLDINTVLEVDDPGMLLASYKQGYWLPGYKLEKSWAMALHVCVMYNSLECAKLLIQEGAALNRMPNGKTPLHVACEVAHLECVSLLLEHGAKVDALSLSGHTALHHCLTAQSVPCACLLILKGANVNSVGSNQDEITPLHTAARFGIPELVDLYLLHGAQVDAVNSALETPLMTAVFWAFDSREQTYSPEHHLVCRLLLDHHADPNAQEEDHKTALHKAAWSCDQVLIHMLLEAGANPRALDINGCSPLHYLVKVSSVRPNATPEKCFQLLLNYNSNRIYPTQFYKVLQACHEQPCVIEVMFNSYERLKPTKKWRSSIPDESYQRHRSFYDSLFTMSSGRPRSLMHLSRCAVRTALGGMCHAGVELLLLPPAIKRYVLLEPEGVLH</sequence>
<dbReference type="Pfam" id="PF07525">
    <property type="entry name" value="SOCS_box"/>
    <property type="match status" value="1"/>
</dbReference>
<keyword evidence="3 4" id="KW-0040">ANK repeat</keyword>
<feature type="repeat" description="ANK" evidence="4">
    <location>
        <begin position="206"/>
        <end position="238"/>
    </location>
</feature>
<dbReference type="Gene3D" id="1.25.40.20">
    <property type="entry name" value="Ankyrin repeat-containing domain"/>
    <property type="match status" value="2"/>
</dbReference>
<dbReference type="PROSITE" id="PS50088">
    <property type="entry name" value="ANK_REPEAT"/>
    <property type="match status" value="3"/>
</dbReference>
<dbReference type="InterPro" id="IPR036036">
    <property type="entry name" value="SOCS_box-like_dom_sf"/>
</dbReference>
<dbReference type="AlphaFoldDB" id="A0AAW0NVW0"/>
<dbReference type="InterPro" id="IPR002110">
    <property type="entry name" value="Ankyrin_rpt"/>
</dbReference>
<dbReference type="PROSITE" id="PS50297">
    <property type="entry name" value="ANK_REP_REGION"/>
    <property type="match status" value="3"/>
</dbReference>
<keyword evidence="7" id="KW-1185">Reference proteome</keyword>
<comment type="caution">
    <text evidence="6">The sequence shown here is derived from an EMBL/GenBank/DDBJ whole genome shotgun (WGS) entry which is preliminary data.</text>
</comment>
<dbReference type="Pfam" id="PF00023">
    <property type="entry name" value="Ank"/>
    <property type="match status" value="1"/>
</dbReference>
<dbReference type="Gene3D" id="1.10.750.20">
    <property type="entry name" value="SOCS box"/>
    <property type="match status" value="1"/>
</dbReference>
<proteinExistence type="predicted"/>
<dbReference type="SUPFAM" id="SSF158235">
    <property type="entry name" value="SOCS box-like"/>
    <property type="match status" value="1"/>
</dbReference>
<dbReference type="PANTHER" id="PTHR24171:SF10">
    <property type="entry name" value="ANKYRIN REPEAT DOMAIN-CONTAINING PROTEIN 29-LIKE"/>
    <property type="match status" value="1"/>
</dbReference>
<evidence type="ECO:0000313" key="7">
    <source>
        <dbReference type="Proteomes" id="UP001460270"/>
    </source>
</evidence>
<name>A0AAW0NVW0_9GOBI</name>
<feature type="domain" description="SOCS box" evidence="5">
    <location>
        <begin position="412"/>
        <end position="449"/>
    </location>
</feature>
<evidence type="ECO:0000256" key="1">
    <source>
        <dbReference type="ARBA" id="ARBA00004906"/>
    </source>
</evidence>
<reference evidence="7" key="1">
    <citation type="submission" date="2024-04" db="EMBL/GenBank/DDBJ databases">
        <title>Salinicola lusitanus LLJ914,a marine bacterium isolated from the Okinawa Trough.</title>
        <authorList>
            <person name="Li J."/>
        </authorList>
    </citation>
    <scope>NUCLEOTIDE SEQUENCE [LARGE SCALE GENOMIC DNA]</scope>
</reference>
<dbReference type="PROSITE" id="PS50225">
    <property type="entry name" value="SOCS"/>
    <property type="match status" value="1"/>
</dbReference>
<evidence type="ECO:0000259" key="5">
    <source>
        <dbReference type="PROSITE" id="PS50225"/>
    </source>
</evidence>
<dbReference type="PRINTS" id="PR01415">
    <property type="entry name" value="ANKYRIN"/>
</dbReference>
<gene>
    <name evidence="6" type="ORF">WMY93_015793</name>
</gene>
<dbReference type="Pfam" id="PF12796">
    <property type="entry name" value="Ank_2"/>
    <property type="match status" value="2"/>
</dbReference>
<protein>
    <recommendedName>
        <fullName evidence="5">SOCS box domain-containing protein</fullName>
    </recommendedName>
</protein>
<dbReference type="CDD" id="cd03723">
    <property type="entry name" value="SOCS_ASB4_ASB18"/>
    <property type="match status" value="1"/>
</dbReference>
<dbReference type="Proteomes" id="UP001460270">
    <property type="component" value="Unassembled WGS sequence"/>
</dbReference>
<dbReference type="SUPFAM" id="SSF48403">
    <property type="entry name" value="Ankyrin repeat"/>
    <property type="match status" value="1"/>
</dbReference>
<accession>A0AAW0NVW0</accession>
<dbReference type="GO" id="GO:0035556">
    <property type="term" value="P:intracellular signal transduction"/>
    <property type="evidence" value="ECO:0007669"/>
    <property type="project" value="InterPro"/>
</dbReference>
<evidence type="ECO:0000256" key="2">
    <source>
        <dbReference type="ARBA" id="ARBA00022737"/>
    </source>
</evidence>
<organism evidence="6 7">
    <name type="scientific">Mugilogobius chulae</name>
    <name type="common">yellowstripe goby</name>
    <dbReference type="NCBI Taxonomy" id="88201"/>
    <lineage>
        <taxon>Eukaryota</taxon>
        <taxon>Metazoa</taxon>
        <taxon>Chordata</taxon>
        <taxon>Craniata</taxon>
        <taxon>Vertebrata</taxon>
        <taxon>Euteleostomi</taxon>
        <taxon>Actinopterygii</taxon>
        <taxon>Neopterygii</taxon>
        <taxon>Teleostei</taxon>
        <taxon>Neoteleostei</taxon>
        <taxon>Acanthomorphata</taxon>
        <taxon>Gobiaria</taxon>
        <taxon>Gobiiformes</taxon>
        <taxon>Gobioidei</taxon>
        <taxon>Gobiidae</taxon>
        <taxon>Gobionellinae</taxon>
        <taxon>Mugilogobius</taxon>
    </lineage>
</organism>
<dbReference type="PANTHER" id="PTHR24171">
    <property type="entry name" value="ANKYRIN REPEAT DOMAIN-CONTAINING PROTEIN 39-RELATED"/>
    <property type="match status" value="1"/>
</dbReference>
<dbReference type="EMBL" id="JBBPFD010000011">
    <property type="protein sequence ID" value="KAK7907181.1"/>
    <property type="molecule type" value="Genomic_DNA"/>
</dbReference>